<feature type="compositionally biased region" description="Acidic residues" evidence="1">
    <location>
        <begin position="7"/>
        <end position="21"/>
    </location>
</feature>
<organism evidence="2 3">
    <name type="scientific">Microcella pacifica</name>
    <dbReference type="NCBI Taxonomy" id="2591847"/>
    <lineage>
        <taxon>Bacteria</taxon>
        <taxon>Bacillati</taxon>
        <taxon>Actinomycetota</taxon>
        <taxon>Actinomycetes</taxon>
        <taxon>Micrococcales</taxon>
        <taxon>Microbacteriaceae</taxon>
        <taxon>Microcella</taxon>
    </lineage>
</organism>
<evidence type="ECO:0000313" key="3">
    <source>
        <dbReference type="Proteomes" id="UP000818266"/>
    </source>
</evidence>
<keyword evidence="3" id="KW-1185">Reference proteome</keyword>
<proteinExistence type="predicted"/>
<sequence>MDREYEPNSDDEREVDLDANEETLPPPTIDPDERVERPEAEAAEGPIDEDERPA</sequence>
<gene>
    <name evidence="2" type="ORF">FK219_010345</name>
</gene>
<reference evidence="2 3" key="1">
    <citation type="submission" date="2019-06" db="EMBL/GenBank/DDBJ databases">
        <authorList>
            <person name="De-Chao Zhang Q."/>
        </authorList>
    </citation>
    <scope>NUCLEOTIDE SEQUENCE [LARGE SCALE GENOMIC DNA]</scope>
    <source>
        <strain evidence="2 3">KN1116</strain>
    </source>
</reference>
<reference evidence="2 3" key="2">
    <citation type="submission" date="2020-03" db="EMBL/GenBank/DDBJ databases">
        <title>Chryseoglobus sp. isolated from a deep-sea seamount.</title>
        <authorList>
            <person name="Zhang D.-C."/>
        </authorList>
    </citation>
    <scope>NUCLEOTIDE SEQUENCE [LARGE SCALE GENOMIC DNA]</scope>
    <source>
        <strain evidence="2 3">KN1116</strain>
    </source>
</reference>
<comment type="caution">
    <text evidence="2">The sequence shown here is derived from an EMBL/GenBank/DDBJ whole genome shotgun (WGS) entry which is preliminary data.</text>
</comment>
<name>A0A9E5JQA1_9MICO</name>
<dbReference type="EMBL" id="VIKT02000018">
    <property type="protein sequence ID" value="NHF63630.1"/>
    <property type="molecule type" value="Genomic_DNA"/>
</dbReference>
<feature type="compositionally biased region" description="Basic and acidic residues" evidence="1">
    <location>
        <begin position="31"/>
        <end position="40"/>
    </location>
</feature>
<evidence type="ECO:0000256" key="1">
    <source>
        <dbReference type="SAM" id="MobiDB-lite"/>
    </source>
</evidence>
<accession>A0A9E5JQA1</accession>
<feature type="region of interest" description="Disordered" evidence="1">
    <location>
        <begin position="1"/>
        <end position="54"/>
    </location>
</feature>
<protein>
    <submittedName>
        <fullName evidence="2">Uncharacterized protein</fullName>
    </submittedName>
</protein>
<evidence type="ECO:0000313" key="2">
    <source>
        <dbReference type="EMBL" id="NHF63630.1"/>
    </source>
</evidence>
<dbReference type="AlphaFoldDB" id="A0A9E5JQA1"/>
<dbReference type="RefSeq" id="WP_165638114.1">
    <property type="nucleotide sequence ID" value="NZ_JAVJPO010000015.1"/>
</dbReference>
<dbReference type="Proteomes" id="UP000818266">
    <property type="component" value="Unassembled WGS sequence"/>
</dbReference>